<evidence type="ECO:0000313" key="7">
    <source>
        <dbReference type="Proteomes" id="UP000190657"/>
    </source>
</evidence>
<evidence type="ECO:0000256" key="1">
    <source>
        <dbReference type="ARBA" id="ARBA00009437"/>
    </source>
</evidence>
<dbReference type="InterPro" id="IPR036388">
    <property type="entry name" value="WH-like_DNA-bd_sf"/>
</dbReference>
<accession>A0A1T4LYB8</accession>
<dbReference type="Pfam" id="PF03466">
    <property type="entry name" value="LysR_substrate"/>
    <property type="match status" value="1"/>
</dbReference>
<dbReference type="InterPro" id="IPR005119">
    <property type="entry name" value="LysR_subst-bd"/>
</dbReference>
<dbReference type="InterPro" id="IPR036390">
    <property type="entry name" value="WH_DNA-bd_sf"/>
</dbReference>
<dbReference type="EMBL" id="FUWW01000010">
    <property type="protein sequence ID" value="SJZ59667.1"/>
    <property type="molecule type" value="Genomic_DNA"/>
</dbReference>
<organism evidence="6 7">
    <name type="scientific">Eubacterium coprostanoligenes</name>
    <dbReference type="NCBI Taxonomy" id="290054"/>
    <lineage>
        <taxon>Bacteria</taxon>
        <taxon>Bacillati</taxon>
        <taxon>Bacillota</taxon>
        <taxon>Clostridia</taxon>
        <taxon>Eubacteriales</taxon>
        <taxon>Eubacteriaceae</taxon>
        <taxon>Eubacterium</taxon>
    </lineage>
</organism>
<dbReference type="GO" id="GO:0003700">
    <property type="term" value="F:DNA-binding transcription factor activity"/>
    <property type="evidence" value="ECO:0007669"/>
    <property type="project" value="InterPro"/>
</dbReference>
<protein>
    <submittedName>
        <fullName evidence="6">DNA-binding transcriptional regulator, LysR family</fullName>
    </submittedName>
</protein>
<dbReference type="STRING" id="290054.SAMN02745114_01056"/>
<dbReference type="PANTHER" id="PTHR30126:SF40">
    <property type="entry name" value="HTH-TYPE TRANSCRIPTIONAL REGULATOR GLTR"/>
    <property type="match status" value="1"/>
</dbReference>
<keyword evidence="2" id="KW-0805">Transcription regulation</keyword>
<keyword evidence="4" id="KW-0804">Transcription</keyword>
<keyword evidence="7" id="KW-1185">Reference proteome</keyword>
<dbReference type="PROSITE" id="PS50931">
    <property type="entry name" value="HTH_LYSR"/>
    <property type="match status" value="1"/>
</dbReference>
<dbReference type="SUPFAM" id="SSF46785">
    <property type="entry name" value="Winged helix' DNA-binding domain"/>
    <property type="match status" value="1"/>
</dbReference>
<evidence type="ECO:0000256" key="4">
    <source>
        <dbReference type="ARBA" id="ARBA00023163"/>
    </source>
</evidence>
<dbReference type="SUPFAM" id="SSF53850">
    <property type="entry name" value="Periplasmic binding protein-like II"/>
    <property type="match status" value="1"/>
</dbReference>
<evidence type="ECO:0000259" key="5">
    <source>
        <dbReference type="PROSITE" id="PS50931"/>
    </source>
</evidence>
<dbReference type="FunFam" id="1.10.10.10:FF:000001">
    <property type="entry name" value="LysR family transcriptional regulator"/>
    <property type="match status" value="1"/>
</dbReference>
<feature type="domain" description="HTH lysR-type" evidence="5">
    <location>
        <begin position="1"/>
        <end position="58"/>
    </location>
</feature>
<dbReference type="PRINTS" id="PR00039">
    <property type="entry name" value="HTHLYSR"/>
</dbReference>
<gene>
    <name evidence="6" type="ORF">SAMN02745114_01056</name>
</gene>
<dbReference type="CDD" id="cd05466">
    <property type="entry name" value="PBP2_LTTR_substrate"/>
    <property type="match status" value="1"/>
</dbReference>
<dbReference type="Gene3D" id="3.40.190.290">
    <property type="match status" value="1"/>
</dbReference>
<reference evidence="6 7" key="1">
    <citation type="submission" date="2017-02" db="EMBL/GenBank/DDBJ databases">
        <authorList>
            <person name="Peterson S.W."/>
        </authorList>
    </citation>
    <scope>NUCLEOTIDE SEQUENCE [LARGE SCALE GENOMIC DNA]</scope>
    <source>
        <strain evidence="6 7">ATCC 51222</strain>
    </source>
</reference>
<sequence length="293" mass="34051">MDIKNFETFIQVADQNSFTKAAKKLGYTQSAVSAQIKQLEHAYGVLLFERVNHTVKLTPKGEQILQLAQKLLATVEDIENTASSKKDINGKVRIAMCDSLCHWLFWDNFDHFHNTYPNISLKIFPASTEEMFRLANQNDVDLIFTLDKHIYDSNYTIVKEHKVKTHFIMGNENPLFKKDKITIEDVLEQPFILTEKGMSYRQRLDDYLAKESMEINPFLEIGDTELICHLVEKNMGISYLPDFITDEYVAKGKVKQFEVDTISDEIWIQMLYHKSKWITPAMQTVMDYICSIL</sequence>
<dbReference type="Pfam" id="PF00126">
    <property type="entry name" value="HTH_1"/>
    <property type="match status" value="1"/>
</dbReference>
<dbReference type="RefSeq" id="WP_078768534.1">
    <property type="nucleotide sequence ID" value="NZ_FUWW01000010.1"/>
</dbReference>
<dbReference type="Gene3D" id="1.10.10.10">
    <property type="entry name" value="Winged helix-like DNA-binding domain superfamily/Winged helix DNA-binding domain"/>
    <property type="match status" value="1"/>
</dbReference>
<dbReference type="PANTHER" id="PTHR30126">
    <property type="entry name" value="HTH-TYPE TRANSCRIPTIONAL REGULATOR"/>
    <property type="match status" value="1"/>
</dbReference>
<proteinExistence type="inferred from homology"/>
<evidence type="ECO:0000256" key="3">
    <source>
        <dbReference type="ARBA" id="ARBA00023125"/>
    </source>
</evidence>
<evidence type="ECO:0000256" key="2">
    <source>
        <dbReference type="ARBA" id="ARBA00023015"/>
    </source>
</evidence>
<dbReference type="GO" id="GO:0000976">
    <property type="term" value="F:transcription cis-regulatory region binding"/>
    <property type="evidence" value="ECO:0007669"/>
    <property type="project" value="TreeGrafter"/>
</dbReference>
<dbReference type="AlphaFoldDB" id="A0A1T4LYB8"/>
<name>A0A1T4LYB8_9FIRM</name>
<evidence type="ECO:0000313" key="6">
    <source>
        <dbReference type="EMBL" id="SJZ59667.1"/>
    </source>
</evidence>
<comment type="similarity">
    <text evidence="1">Belongs to the LysR transcriptional regulatory family.</text>
</comment>
<dbReference type="Proteomes" id="UP000190657">
    <property type="component" value="Unassembled WGS sequence"/>
</dbReference>
<keyword evidence="3 6" id="KW-0238">DNA-binding</keyword>
<dbReference type="InterPro" id="IPR000847">
    <property type="entry name" value="LysR_HTH_N"/>
</dbReference>
<dbReference type="OrthoDB" id="119203at2"/>